<dbReference type="RefSeq" id="WP_189066249.1">
    <property type="nucleotide sequence ID" value="NZ_BMQM01000031.1"/>
</dbReference>
<evidence type="ECO:0000256" key="1">
    <source>
        <dbReference type="SAM" id="SignalP"/>
    </source>
</evidence>
<feature type="chain" id="PRO_5045756023" description="Ig-like domain-containing protein" evidence="1">
    <location>
        <begin position="21"/>
        <end position="631"/>
    </location>
</feature>
<evidence type="ECO:0000313" key="2">
    <source>
        <dbReference type="EMBL" id="GGR69828.1"/>
    </source>
</evidence>
<evidence type="ECO:0000313" key="3">
    <source>
        <dbReference type="Proteomes" id="UP000634308"/>
    </source>
</evidence>
<accession>A0ABQ2RXV9</accession>
<reference evidence="3" key="1">
    <citation type="journal article" date="2019" name="Int. J. Syst. Evol. Microbiol.">
        <title>The Global Catalogue of Microorganisms (GCM) 10K type strain sequencing project: providing services to taxonomists for standard genome sequencing and annotation.</title>
        <authorList>
            <consortium name="The Broad Institute Genomics Platform"/>
            <consortium name="The Broad Institute Genome Sequencing Center for Infectious Disease"/>
            <person name="Wu L."/>
            <person name="Ma J."/>
        </authorList>
    </citation>
    <scope>NUCLEOTIDE SEQUENCE [LARGE SCALE GENOMIC DNA]</scope>
    <source>
        <strain evidence="3">JCM 31404</strain>
    </source>
</reference>
<keyword evidence="3" id="KW-1185">Reference proteome</keyword>
<comment type="caution">
    <text evidence="2">The sequence shown here is derived from an EMBL/GenBank/DDBJ whole genome shotgun (WGS) entry which is preliminary data.</text>
</comment>
<organism evidence="2 3">
    <name type="scientific">Deinococcus seoulensis</name>
    <dbReference type="NCBI Taxonomy" id="1837379"/>
    <lineage>
        <taxon>Bacteria</taxon>
        <taxon>Thermotogati</taxon>
        <taxon>Deinococcota</taxon>
        <taxon>Deinococci</taxon>
        <taxon>Deinococcales</taxon>
        <taxon>Deinococcaceae</taxon>
        <taxon>Deinococcus</taxon>
    </lineage>
</organism>
<feature type="signal peptide" evidence="1">
    <location>
        <begin position="1"/>
        <end position="20"/>
    </location>
</feature>
<dbReference type="Proteomes" id="UP000634308">
    <property type="component" value="Unassembled WGS sequence"/>
</dbReference>
<name>A0ABQ2RXV9_9DEIO</name>
<keyword evidence="1" id="KW-0732">Signal</keyword>
<sequence length="631" mass="66060">MKKLPLLTLSLILAACGSQTSPEGGSVAVSAKSSTVTAASGNLPGSTSFTFTNKAGGREVTVSTATITWTDPTSNTAKSETVNLSPFTLPSGFTCANTTSSCNYNDPGTTPADRSVERTISDADLFSKVLAANPAVTSLPLSVRFNDSQNAVPFTFTSKTTTGGDGSGTPAETAPAPLITINSTGTPPFSGSLSVSVSGNFDVTSKVKSLVLEVRDSKGNIDNTTYTSANANATFSIDTTKYADGNLTLRAIALTESNLRGESSLQTVNILNVAAPTMSIVSPDAGATITGPTTVRVQFRQSVSTFKLQPISGTDDVKLEVRDFRGQVVKTVYGQALQVSSGIYEAFIPLDIIGPEFSSNTYNITATAQAILADGSTRSLSSSNNVTTQVSDNKPPALSILMPGYIADPYATPTRAIITRTSAIAIQTSDDNGVSSLRVDLVCDPATAVSGQVCPSAPYSYNVPVNLAGIMFRVFELGALMDAQPYVQNGNYTMRVTSYDGTNANIQEMPIRISRTASESMIAGLGSGVVTTVVPDSTPGAVNPTSATWTIPGSTTNEVRVITLAYDNSMATLTPTRQRIDPVLPAGTVLSVTQAFKDEGSYRIDYIVQDLKTGFTRYYQGGEVVVKKNPS</sequence>
<protein>
    <recommendedName>
        <fullName evidence="4">Ig-like domain-containing protein</fullName>
    </recommendedName>
</protein>
<dbReference type="EMBL" id="BMQM01000031">
    <property type="protein sequence ID" value="GGR69828.1"/>
    <property type="molecule type" value="Genomic_DNA"/>
</dbReference>
<evidence type="ECO:0008006" key="4">
    <source>
        <dbReference type="Google" id="ProtNLM"/>
    </source>
</evidence>
<dbReference type="PROSITE" id="PS51257">
    <property type="entry name" value="PROKAR_LIPOPROTEIN"/>
    <property type="match status" value="1"/>
</dbReference>
<gene>
    <name evidence="2" type="ORF">GCM10008959_34670</name>
</gene>
<proteinExistence type="predicted"/>